<dbReference type="Proteomes" id="UP001300383">
    <property type="component" value="Unassembled WGS sequence"/>
</dbReference>
<feature type="transmembrane region" description="Helical" evidence="1">
    <location>
        <begin position="30"/>
        <end position="48"/>
    </location>
</feature>
<organism evidence="2 3">
    <name type="scientific">Fusibacillus kribbianus</name>
    <dbReference type="NCBI Taxonomy" id="3044208"/>
    <lineage>
        <taxon>Bacteria</taxon>
        <taxon>Bacillati</taxon>
        <taxon>Bacillota</taxon>
        <taxon>Clostridia</taxon>
        <taxon>Lachnospirales</taxon>
        <taxon>Lachnospiraceae</taxon>
        <taxon>Fusibacillus</taxon>
    </lineage>
</organism>
<keyword evidence="1" id="KW-0812">Transmembrane</keyword>
<comment type="caution">
    <text evidence="2">The sequence shown here is derived from an EMBL/GenBank/DDBJ whole genome shotgun (WGS) entry which is preliminary data.</text>
</comment>
<keyword evidence="3" id="KW-1185">Reference proteome</keyword>
<evidence type="ECO:0000313" key="3">
    <source>
        <dbReference type="Proteomes" id="UP001300383"/>
    </source>
</evidence>
<feature type="transmembrane region" description="Helical" evidence="1">
    <location>
        <begin position="54"/>
        <end position="73"/>
    </location>
</feature>
<reference evidence="2 3" key="1">
    <citation type="submission" date="2023-05" db="EMBL/GenBank/DDBJ databases">
        <title>[ruminococcus] sp. nov., isolated from a pig farm feces dump.</title>
        <authorList>
            <person name="Chang Y.-H."/>
        </authorList>
    </citation>
    <scope>NUCLEOTIDE SEQUENCE [LARGE SCALE GENOMIC DNA]</scope>
    <source>
        <strain evidence="2 3">YH-rum2234</strain>
    </source>
</reference>
<gene>
    <name evidence="2" type="ORF">QJ036_05415</name>
</gene>
<keyword evidence="1" id="KW-1133">Transmembrane helix</keyword>
<keyword evidence="1" id="KW-0472">Membrane</keyword>
<proteinExistence type="predicted"/>
<evidence type="ECO:0000256" key="1">
    <source>
        <dbReference type="SAM" id="Phobius"/>
    </source>
</evidence>
<name>A0AAP4EXK6_9FIRM</name>
<dbReference type="AlphaFoldDB" id="A0AAP4EXK6"/>
<sequence>MEEKKEHDLYIPEYVPDRREIISGFRKEEMTIVGAVSGLMILICLFAALNRSDYLIFCIMGSCFAIAITIVTVRLNRAGENLITQLKIFLNYRKAQKQYIYHYTDPYMKEEEIYEEDDREEADGQ</sequence>
<protein>
    <recommendedName>
        <fullName evidence="4">PrgI family protein</fullName>
    </recommendedName>
</protein>
<dbReference type="RefSeq" id="WP_283230419.1">
    <property type="nucleotide sequence ID" value="NZ_JASGBQ010000005.1"/>
</dbReference>
<dbReference type="EMBL" id="JASGBQ010000005">
    <property type="protein sequence ID" value="MDI9241917.1"/>
    <property type="molecule type" value="Genomic_DNA"/>
</dbReference>
<evidence type="ECO:0008006" key="4">
    <source>
        <dbReference type="Google" id="ProtNLM"/>
    </source>
</evidence>
<accession>A0AAP4EXK6</accession>
<evidence type="ECO:0000313" key="2">
    <source>
        <dbReference type="EMBL" id="MDI9241917.1"/>
    </source>
</evidence>